<evidence type="ECO:0000256" key="4">
    <source>
        <dbReference type="SAM" id="SignalP"/>
    </source>
</evidence>
<dbReference type="InterPro" id="IPR036770">
    <property type="entry name" value="Ankyrin_rpt-contain_sf"/>
</dbReference>
<evidence type="ECO:0000256" key="2">
    <source>
        <dbReference type="ARBA" id="ARBA00023043"/>
    </source>
</evidence>
<dbReference type="RefSeq" id="WP_191101122.1">
    <property type="nucleotide sequence ID" value="NZ_JACXXH010000002.1"/>
</dbReference>
<dbReference type="InterPro" id="IPR051165">
    <property type="entry name" value="Multifunctional_ANK_Repeat"/>
</dbReference>
<dbReference type="Proteomes" id="UP000627521">
    <property type="component" value="Unassembled WGS sequence"/>
</dbReference>
<sequence length="487" mass="53395">MKKVITVCLLLISITLSAQDNAFLGRGFWGPSVTIQDVKTKIAEGNNPTQLNENSFDPVVYAILQSAPNDVIKYIQSLDGNDVNKLTHDGRTYIFWAAYIGNDAIMEYFISKGAKTDILDNHGYTPLNFAANAGQTNIKVYELCIANGANLKKDLDHNGANALLLAAPTNITLTNYFVSKGLSLKSVDNNGNGIFNYVAKTGDIELLKGLMEKGLKGTDQAFIFASQGTRGKTNGLPVYNYLEGIGLNPNTDSPDDVSPLHNVAARSKDLEVLNYFIEKGNSVNAADKSGNTPFLNAVRQNNIEVISVLLPQVKDINYANKKGETALMLAIQNNTADVVKLIFSKDARTDLADTYGNNLAYYLIQSFNPSKEKDFTAKLQLLETKGFEFTTPQKDGNTLFHLALDKNNVDFLKQINQFDVDVNTANNEGYTPLHLAAMKAKDNTLLKYLIAIGANKKATTGFEETAFDLASENEILKNKKVALDFLK</sequence>
<proteinExistence type="predicted"/>
<feature type="repeat" description="ANK" evidence="3">
    <location>
        <begin position="428"/>
        <end position="461"/>
    </location>
</feature>
<feature type="repeat" description="ANK" evidence="3">
    <location>
        <begin position="255"/>
        <end position="288"/>
    </location>
</feature>
<feature type="repeat" description="ANK" evidence="3">
    <location>
        <begin position="89"/>
        <end position="121"/>
    </location>
</feature>
<dbReference type="PROSITE" id="PS50088">
    <property type="entry name" value="ANK_REPEAT"/>
    <property type="match status" value="7"/>
</dbReference>
<comment type="caution">
    <text evidence="5">The sequence shown here is derived from an EMBL/GenBank/DDBJ whole genome shotgun (WGS) entry which is preliminary data.</text>
</comment>
<evidence type="ECO:0000256" key="1">
    <source>
        <dbReference type="ARBA" id="ARBA00022737"/>
    </source>
</evidence>
<feature type="chain" id="PRO_5047406139" evidence="4">
    <location>
        <begin position="19"/>
        <end position="487"/>
    </location>
</feature>
<feature type="repeat" description="ANK" evidence="3">
    <location>
        <begin position="395"/>
        <end position="427"/>
    </location>
</feature>
<keyword evidence="2 3" id="KW-0040">ANK repeat</keyword>
<dbReference type="SUPFAM" id="SSF48403">
    <property type="entry name" value="Ankyrin repeat"/>
    <property type="match status" value="2"/>
</dbReference>
<dbReference type="PANTHER" id="PTHR24123">
    <property type="entry name" value="ANKYRIN REPEAT-CONTAINING"/>
    <property type="match status" value="1"/>
</dbReference>
<feature type="signal peptide" evidence="4">
    <location>
        <begin position="1"/>
        <end position="18"/>
    </location>
</feature>
<dbReference type="PANTHER" id="PTHR24123:SF33">
    <property type="entry name" value="PROTEIN HOS4"/>
    <property type="match status" value="1"/>
</dbReference>
<feature type="repeat" description="ANK" evidence="3">
    <location>
        <begin position="122"/>
        <end position="156"/>
    </location>
</feature>
<dbReference type="Gene3D" id="1.25.40.20">
    <property type="entry name" value="Ankyrin repeat-containing domain"/>
    <property type="match status" value="2"/>
</dbReference>
<evidence type="ECO:0000256" key="3">
    <source>
        <dbReference type="PROSITE-ProRule" id="PRU00023"/>
    </source>
</evidence>
<dbReference type="SMART" id="SM00248">
    <property type="entry name" value="ANK"/>
    <property type="match status" value="9"/>
</dbReference>
<dbReference type="Pfam" id="PF12796">
    <property type="entry name" value="Ank_2"/>
    <property type="match status" value="3"/>
</dbReference>
<dbReference type="EMBL" id="JACXXH010000002">
    <property type="protein sequence ID" value="MBD3862941.1"/>
    <property type="molecule type" value="Genomic_DNA"/>
</dbReference>
<dbReference type="InterPro" id="IPR002110">
    <property type="entry name" value="Ankyrin_rpt"/>
</dbReference>
<keyword evidence="1" id="KW-0677">Repeat</keyword>
<organism evidence="5 6">
    <name type="scientific">Olleya marilimosa</name>
    <dbReference type="NCBI Taxonomy" id="272164"/>
    <lineage>
        <taxon>Bacteria</taxon>
        <taxon>Pseudomonadati</taxon>
        <taxon>Bacteroidota</taxon>
        <taxon>Flavobacteriia</taxon>
        <taxon>Flavobacteriales</taxon>
        <taxon>Flavobacteriaceae</taxon>
    </lineage>
</organism>
<evidence type="ECO:0000313" key="6">
    <source>
        <dbReference type="Proteomes" id="UP000627521"/>
    </source>
</evidence>
<accession>A0ABR8LRV6</accession>
<dbReference type="PROSITE" id="PS50297">
    <property type="entry name" value="ANK_REP_REGION"/>
    <property type="match status" value="3"/>
</dbReference>
<feature type="repeat" description="ANK" evidence="3">
    <location>
        <begin position="322"/>
        <end position="354"/>
    </location>
</feature>
<keyword evidence="4" id="KW-0732">Signal</keyword>
<gene>
    <name evidence="5" type="ORF">IEG06_05720</name>
</gene>
<keyword evidence="6" id="KW-1185">Reference proteome</keyword>
<name>A0ABR8LRV6_9FLAO</name>
<feature type="repeat" description="ANK" evidence="3">
    <location>
        <begin position="289"/>
        <end position="321"/>
    </location>
</feature>
<reference evidence="5 6" key="1">
    <citation type="submission" date="2020-09" db="EMBL/GenBank/DDBJ databases">
        <title>Bacillus nautilus sp. nov., Chryseoglobus crepusculi sp. nov, and Psychrobacter noctis sp. nov., isolated from deep-sea sponges from the equatorial Atlantic.</title>
        <authorList>
            <person name="Stennett H.L."/>
            <person name="Williams S.E."/>
        </authorList>
    </citation>
    <scope>NUCLEOTIDE SEQUENCE [LARGE SCALE GENOMIC DNA]</scope>
    <source>
        <strain evidence="5 6">28M-24</strain>
    </source>
</reference>
<evidence type="ECO:0000313" key="5">
    <source>
        <dbReference type="EMBL" id="MBD3862941.1"/>
    </source>
</evidence>
<protein>
    <submittedName>
        <fullName evidence="5">Ankyrin repeat domain-containing protein</fullName>
    </submittedName>
</protein>